<evidence type="ECO:0000313" key="4">
    <source>
        <dbReference type="Proteomes" id="UP001151760"/>
    </source>
</evidence>
<accession>A0ABQ4YVH5</accession>
<keyword evidence="1" id="KW-0175">Coiled coil</keyword>
<evidence type="ECO:0000313" key="3">
    <source>
        <dbReference type="EMBL" id="GJS80633.1"/>
    </source>
</evidence>
<feature type="compositionally biased region" description="Basic and acidic residues" evidence="2">
    <location>
        <begin position="118"/>
        <end position="137"/>
    </location>
</feature>
<evidence type="ECO:0000256" key="1">
    <source>
        <dbReference type="SAM" id="Coils"/>
    </source>
</evidence>
<sequence length="406" mass="45884">MAALTLANSHNMVAYLEKSEANANFAEIVDFLNASPIRYALTVVLRKGETVVGKGCHTAACLDAEQDRVNTPRSDEERIELKELMDMCTKLSDRVLDLENVKDAQALEIKKLKKNKSLGEKDASKQGRNSDKTKELNVAEDEPMFDLSDLVDKDSTTVDVSVGSPTRLVDDLTTDDVTLAETLIAIRRSASRPQKLKGVVVKEPTRKKLFEAKRDKEQRNKPPTKAEQRKKMCTYMKHMVNDFVPMDTESSGKKVDSSGKKAESSKKRTRAVLGKESVKRQKVEDDAEKAELKACLEIVLGDDSAVNIESLATKYPIIFSAMLDDFGRQDVLDLYRLVKERFETTSLEGHDRLLWGDLITLFEPIEKKYPLTQEMLSRMLSGRLEVDHECEMAFELLRFTRSQLKK</sequence>
<comment type="caution">
    <text evidence="3">The sequence shown here is derived from an EMBL/GenBank/DDBJ whole genome shotgun (WGS) entry which is preliminary data.</text>
</comment>
<protein>
    <submittedName>
        <fullName evidence="3">Uncharacterized protein</fullName>
    </submittedName>
</protein>
<organism evidence="3 4">
    <name type="scientific">Tanacetum coccineum</name>
    <dbReference type="NCBI Taxonomy" id="301880"/>
    <lineage>
        <taxon>Eukaryota</taxon>
        <taxon>Viridiplantae</taxon>
        <taxon>Streptophyta</taxon>
        <taxon>Embryophyta</taxon>
        <taxon>Tracheophyta</taxon>
        <taxon>Spermatophyta</taxon>
        <taxon>Magnoliopsida</taxon>
        <taxon>eudicotyledons</taxon>
        <taxon>Gunneridae</taxon>
        <taxon>Pentapetalae</taxon>
        <taxon>asterids</taxon>
        <taxon>campanulids</taxon>
        <taxon>Asterales</taxon>
        <taxon>Asteraceae</taxon>
        <taxon>Asteroideae</taxon>
        <taxon>Anthemideae</taxon>
        <taxon>Anthemidinae</taxon>
        <taxon>Tanacetum</taxon>
    </lineage>
</organism>
<reference evidence="3" key="2">
    <citation type="submission" date="2022-01" db="EMBL/GenBank/DDBJ databases">
        <authorList>
            <person name="Yamashiro T."/>
            <person name="Shiraishi A."/>
            <person name="Satake H."/>
            <person name="Nakayama K."/>
        </authorList>
    </citation>
    <scope>NUCLEOTIDE SEQUENCE</scope>
</reference>
<keyword evidence="4" id="KW-1185">Reference proteome</keyword>
<feature type="region of interest" description="Disordered" evidence="2">
    <location>
        <begin position="118"/>
        <end position="139"/>
    </location>
</feature>
<feature type="coiled-coil region" evidence="1">
    <location>
        <begin position="81"/>
        <end position="115"/>
    </location>
</feature>
<evidence type="ECO:0000256" key="2">
    <source>
        <dbReference type="SAM" id="MobiDB-lite"/>
    </source>
</evidence>
<name>A0ABQ4YVH5_9ASTR</name>
<proteinExistence type="predicted"/>
<dbReference type="Proteomes" id="UP001151760">
    <property type="component" value="Unassembled WGS sequence"/>
</dbReference>
<feature type="region of interest" description="Disordered" evidence="2">
    <location>
        <begin position="246"/>
        <end position="280"/>
    </location>
</feature>
<reference evidence="3" key="1">
    <citation type="journal article" date="2022" name="Int. J. Mol. Sci.">
        <title>Draft Genome of Tanacetum Coccineum: Genomic Comparison of Closely Related Tanacetum-Family Plants.</title>
        <authorList>
            <person name="Yamashiro T."/>
            <person name="Shiraishi A."/>
            <person name="Nakayama K."/>
            <person name="Satake H."/>
        </authorList>
    </citation>
    <scope>NUCLEOTIDE SEQUENCE</scope>
</reference>
<gene>
    <name evidence="3" type="ORF">Tco_0730514</name>
</gene>
<dbReference type="EMBL" id="BQNB010010686">
    <property type="protein sequence ID" value="GJS80633.1"/>
    <property type="molecule type" value="Genomic_DNA"/>
</dbReference>
<feature type="compositionally biased region" description="Basic and acidic residues" evidence="2">
    <location>
        <begin position="250"/>
        <end position="266"/>
    </location>
</feature>